<evidence type="ECO:0000259" key="2">
    <source>
        <dbReference type="Pfam" id="PF21028"/>
    </source>
</evidence>
<proteinExistence type="predicted"/>
<comment type="caution">
    <text evidence="3">The sequence shown here is derived from an EMBL/GenBank/DDBJ whole genome shotgun (WGS) entry which is preliminary data.</text>
</comment>
<dbReference type="Gene3D" id="2.30.270.10">
    <property type="entry name" value="duf1285 protein"/>
    <property type="match status" value="1"/>
</dbReference>
<dbReference type="AlphaFoldDB" id="A0A5B0E1Z9"/>
<evidence type="ECO:0000313" key="3">
    <source>
        <dbReference type="EMBL" id="KAA0972688.1"/>
    </source>
</evidence>
<accession>A0A5B0E1Z9</accession>
<sequence>MLIQADGVWLHEGSPILRDKLVRLFSSVLRKDADGATYLVTPAEKLEIRVEDSPFVAVEMSRDVQFGEPVLTFRTNVGDVVAADSTHPLRFAPDAGSFIPYVLVRGRLEARLTRALAFDLAQMLEEDAAGWYLRSSGARFSLPEFE</sequence>
<dbReference type="Proteomes" id="UP000324738">
    <property type="component" value="Unassembled WGS sequence"/>
</dbReference>
<dbReference type="InterPro" id="IPR023361">
    <property type="entry name" value="DUF1285_beta_roll_sf"/>
</dbReference>
<evidence type="ECO:0000259" key="1">
    <source>
        <dbReference type="Pfam" id="PF06938"/>
    </source>
</evidence>
<dbReference type="Pfam" id="PF06938">
    <property type="entry name" value="DUF1285_N"/>
    <property type="match status" value="1"/>
</dbReference>
<gene>
    <name evidence="3" type="ORF">FPY71_02735</name>
</gene>
<dbReference type="PIRSF" id="PIRSF029557">
    <property type="entry name" value="UCP029557"/>
    <property type="match status" value="1"/>
</dbReference>
<dbReference type="EMBL" id="VTWH01000001">
    <property type="protein sequence ID" value="KAA0972688.1"/>
    <property type="molecule type" value="Genomic_DNA"/>
</dbReference>
<dbReference type="InterPro" id="IPR010707">
    <property type="entry name" value="DUF1285"/>
</dbReference>
<dbReference type="Gene3D" id="3.10.540.10">
    <property type="entry name" value="duf1285 like domain"/>
    <property type="match status" value="1"/>
</dbReference>
<dbReference type="InterPro" id="IPR048342">
    <property type="entry name" value="DUF1285_C"/>
</dbReference>
<reference evidence="3 4" key="1">
    <citation type="submission" date="2019-08" db="EMBL/GenBank/DDBJ databases">
        <title>Aureimonas fodiniaquatilis sp. nov., isolated from a coal mine wastewater.</title>
        <authorList>
            <person name="Kim W."/>
        </authorList>
    </citation>
    <scope>NUCLEOTIDE SEQUENCE [LARGE SCALE GENOMIC DNA]</scope>
    <source>
        <strain evidence="3 4">CAU 1482</strain>
    </source>
</reference>
<feature type="domain" description="DUF1285" evidence="2">
    <location>
        <begin position="54"/>
        <end position="142"/>
    </location>
</feature>
<evidence type="ECO:0000313" key="4">
    <source>
        <dbReference type="Proteomes" id="UP000324738"/>
    </source>
</evidence>
<keyword evidence="4" id="KW-1185">Reference proteome</keyword>
<name>A0A5B0E1Z9_9HYPH</name>
<dbReference type="InterPro" id="IPR048341">
    <property type="entry name" value="DUF1285_N"/>
</dbReference>
<organism evidence="3 4">
    <name type="scientific">Aureimonas fodinaquatilis</name>
    <dbReference type="NCBI Taxonomy" id="2565783"/>
    <lineage>
        <taxon>Bacteria</taxon>
        <taxon>Pseudomonadati</taxon>
        <taxon>Pseudomonadota</taxon>
        <taxon>Alphaproteobacteria</taxon>
        <taxon>Hyphomicrobiales</taxon>
        <taxon>Aurantimonadaceae</taxon>
        <taxon>Aureimonas</taxon>
    </lineage>
</organism>
<dbReference type="Pfam" id="PF21028">
    <property type="entry name" value="DUF1285_C"/>
    <property type="match status" value="1"/>
</dbReference>
<protein>
    <submittedName>
        <fullName evidence="3">DUF1285 domain-containing protein</fullName>
    </submittedName>
</protein>
<dbReference type="OrthoDB" id="3078366at2"/>
<feature type="domain" description="DUF1285" evidence="1">
    <location>
        <begin position="1"/>
        <end position="52"/>
    </location>
</feature>